<proteinExistence type="inferred from homology"/>
<dbReference type="EC" id="1.2.1.27" evidence="2"/>
<dbReference type="SUPFAM" id="SSF53720">
    <property type="entry name" value="ALDH-like"/>
    <property type="match status" value="1"/>
</dbReference>
<comment type="similarity">
    <text evidence="1">Belongs to the aldehyde dehydrogenase family.</text>
</comment>
<name>A0A7S0UF24_9STRA</name>
<reference evidence="7" key="1">
    <citation type="submission" date="2021-01" db="EMBL/GenBank/DDBJ databases">
        <authorList>
            <person name="Corre E."/>
            <person name="Pelletier E."/>
            <person name="Niang G."/>
            <person name="Scheremetjew M."/>
            <person name="Finn R."/>
            <person name="Kale V."/>
            <person name="Holt S."/>
            <person name="Cochrane G."/>
            <person name="Meng A."/>
            <person name="Brown T."/>
            <person name="Cohen L."/>
        </authorList>
    </citation>
    <scope>NUCLEOTIDE SEQUENCE</scope>
    <source>
        <strain evidence="7">UNC1205</strain>
    </source>
</reference>
<dbReference type="GO" id="GO:0006574">
    <property type="term" value="P:L-valine catabolic process"/>
    <property type="evidence" value="ECO:0007669"/>
    <property type="project" value="TreeGrafter"/>
</dbReference>
<evidence type="ECO:0000313" key="7">
    <source>
        <dbReference type="EMBL" id="CAD8760522.1"/>
    </source>
</evidence>
<evidence type="ECO:0000256" key="3">
    <source>
        <dbReference type="ARBA" id="ARBA00023002"/>
    </source>
</evidence>
<dbReference type="FunFam" id="3.40.605.10:FF:000007">
    <property type="entry name" value="NAD/NADP-dependent betaine aldehyde dehydrogenase"/>
    <property type="match status" value="1"/>
</dbReference>
<evidence type="ECO:0000259" key="6">
    <source>
        <dbReference type="Pfam" id="PF00171"/>
    </source>
</evidence>
<keyword evidence="4" id="KW-0520">NAD</keyword>
<dbReference type="InterPro" id="IPR016162">
    <property type="entry name" value="Ald_DH_N"/>
</dbReference>
<dbReference type="Gene3D" id="3.40.605.10">
    <property type="entry name" value="Aldehyde Dehydrogenase, Chain A, domain 1"/>
    <property type="match status" value="1"/>
</dbReference>
<dbReference type="Gene3D" id="3.40.309.10">
    <property type="entry name" value="Aldehyde Dehydrogenase, Chain A, domain 2"/>
    <property type="match status" value="1"/>
</dbReference>
<dbReference type="PANTHER" id="PTHR43866:SF4">
    <property type="entry name" value="MALONATE-SEMIALDEHYDE DEHYDROGENASE"/>
    <property type="match status" value="1"/>
</dbReference>
<dbReference type="EMBL" id="HBFL01000778">
    <property type="protein sequence ID" value="CAD8760522.1"/>
    <property type="molecule type" value="Transcribed_RNA"/>
</dbReference>
<dbReference type="InterPro" id="IPR010061">
    <property type="entry name" value="MeMal-semiAld_DH"/>
</dbReference>
<feature type="region of interest" description="Disordered" evidence="5">
    <location>
        <begin position="496"/>
        <end position="516"/>
    </location>
</feature>
<dbReference type="GO" id="GO:0006210">
    <property type="term" value="P:thymine catabolic process"/>
    <property type="evidence" value="ECO:0007669"/>
    <property type="project" value="TreeGrafter"/>
</dbReference>
<dbReference type="GO" id="GO:0004491">
    <property type="term" value="F:methylmalonate-semialdehyde dehydrogenase (acylating, NAD) activity"/>
    <property type="evidence" value="ECO:0007669"/>
    <property type="project" value="UniProtKB-EC"/>
</dbReference>
<gene>
    <name evidence="7" type="ORF">PDEL1432_LOCUS561</name>
</gene>
<dbReference type="InterPro" id="IPR015590">
    <property type="entry name" value="Aldehyde_DH_dom"/>
</dbReference>
<organism evidence="7">
    <name type="scientific">Pseudo-nitzschia delicatissima</name>
    <dbReference type="NCBI Taxonomy" id="44447"/>
    <lineage>
        <taxon>Eukaryota</taxon>
        <taxon>Sar</taxon>
        <taxon>Stramenopiles</taxon>
        <taxon>Ochrophyta</taxon>
        <taxon>Bacillariophyta</taxon>
        <taxon>Bacillariophyceae</taxon>
        <taxon>Bacillariophycidae</taxon>
        <taxon>Bacillariales</taxon>
        <taxon>Bacillariaceae</taxon>
        <taxon>Pseudo-nitzschia</taxon>
    </lineage>
</organism>
<dbReference type="InterPro" id="IPR016160">
    <property type="entry name" value="Ald_DH_CS_CYS"/>
</dbReference>
<evidence type="ECO:0000256" key="5">
    <source>
        <dbReference type="SAM" id="MobiDB-lite"/>
    </source>
</evidence>
<dbReference type="PROSITE" id="PS00070">
    <property type="entry name" value="ALDEHYDE_DEHYDR_CYS"/>
    <property type="match status" value="1"/>
</dbReference>
<dbReference type="Pfam" id="PF00171">
    <property type="entry name" value="Aldedh"/>
    <property type="match status" value="1"/>
</dbReference>
<feature type="domain" description="Aldehyde dehydrogenase" evidence="6">
    <location>
        <begin position="14"/>
        <end position="480"/>
    </location>
</feature>
<dbReference type="FunFam" id="3.40.309.10:FF:000002">
    <property type="entry name" value="Methylmalonate-semialdehyde dehydrogenase (Acylating)"/>
    <property type="match status" value="1"/>
</dbReference>
<keyword evidence="3" id="KW-0560">Oxidoreductase</keyword>
<evidence type="ECO:0000256" key="4">
    <source>
        <dbReference type="ARBA" id="ARBA00023027"/>
    </source>
</evidence>
<evidence type="ECO:0000256" key="2">
    <source>
        <dbReference type="ARBA" id="ARBA00013048"/>
    </source>
</evidence>
<dbReference type="AlphaFoldDB" id="A0A7S0UF24"/>
<accession>A0A7S0UF24</accession>
<evidence type="ECO:0000256" key="1">
    <source>
        <dbReference type="ARBA" id="ARBA00009986"/>
    </source>
</evidence>
<protein>
    <recommendedName>
        <fullName evidence="2">methylmalonate-semialdehyde dehydrogenase (CoA acylating)</fullName>
        <ecNumber evidence="2">1.2.1.27</ecNumber>
    </recommendedName>
</protein>
<dbReference type="InterPro" id="IPR016163">
    <property type="entry name" value="Ald_DH_C"/>
</dbReference>
<sequence>MTAIVDNYINGGFVPPSTNDYMDVINPADSKTIGKVGLSEKCDVDNAVQAAKNAFPAWSSKTIKQRAAIMMKFHALVQEHAQAMAELIVQENGKNITEALADVAKGNETVEWACGLPQSSVGNTLRVSGQVSCTDRRDPLGVVASIVPFNFPFMVPMWTVPIALVMGNTVVLKPSEKVPLTMHYAADLFKKAGVPDGVFNMVQGTRACVEALVDHEDVTAVTFVGSSPVAKIVSKRCRNLDEPKRCTALGGAKNHLVALEDCDIDSATADITVSFAGCAGQRCMAASVLMAVDEGSEEETPEAPFGSVLVDKIVAKASEIKAGSGPGEMGPVIDQASYDRILSYIEHSEKAGAKILLDGRSWEKDEGYWIGPTVIQHSTLEDKTISEEVFGPVLSVYPVKSWEEAVDIENSSPFGNAASIYTTHGGNAEWFTSRFRASMLGVNIGIPVPREPFSFGGLYGTRSKYGDLDITGDGAMEFFSNRVKVTSKWPIVRGTSRKRSRENGTVAMNGNGHHHVAPAEESQDAANFAGQM</sequence>
<dbReference type="PANTHER" id="PTHR43866">
    <property type="entry name" value="MALONATE-SEMIALDEHYDE DEHYDROGENASE"/>
    <property type="match status" value="1"/>
</dbReference>
<dbReference type="InterPro" id="IPR016161">
    <property type="entry name" value="Ald_DH/histidinol_DH"/>
</dbReference>